<protein>
    <submittedName>
        <fullName evidence="4">Serine/threonine-protein phosphatase</fullName>
    </submittedName>
</protein>
<dbReference type="GO" id="GO:0016791">
    <property type="term" value="F:phosphatase activity"/>
    <property type="evidence" value="ECO:0007669"/>
    <property type="project" value="TreeGrafter"/>
</dbReference>
<dbReference type="InterPro" id="IPR001932">
    <property type="entry name" value="PPM-type_phosphatase-like_dom"/>
</dbReference>
<evidence type="ECO:0000259" key="3">
    <source>
        <dbReference type="SMART" id="SM00331"/>
    </source>
</evidence>
<dbReference type="Pfam" id="PF07228">
    <property type="entry name" value="SpoIIE"/>
    <property type="match status" value="1"/>
</dbReference>
<evidence type="ECO:0000313" key="5">
    <source>
        <dbReference type="Proteomes" id="UP000676325"/>
    </source>
</evidence>
<dbReference type="EMBL" id="JAGSOH010000196">
    <property type="protein sequence ID" value="MBR7831199.1"/>
    <property type="molecule type" value="Genomic_DNA"/>
</dbReference>
<evidence type="ECO:0000313" key="4">
    <source>
        <dbReference type="EMBL" id="MBR7831199.1"/>
    </source>
</evidence>
<name>A0A941EP62_9ACTN</name>
<dbReference type="AlphaFoldDB" id="A0A941EP62"/>
<sequence length="347" mass="37573">MHSLQSAHREPSARPVPVAGTAQGRTFDAQEPVVVGDGAETVEVHLPVETRGDRLGVLSVTVPAEAYREQMLDELRQIGGIVAREIILAARETDRYEVERRAARLTLAAEMQWLLLPGSSCVRAEFSLGAHLEPAYAIYGDGFDWSVSETHLTVAVVNGMGQGVEAALLTNLVVSALRNARRAEVELADQAALADEAVFAHYRGELHVSVLLMRFDLATGETELVDAGSPRLWRLRDGKVDPLQPEAQMPLGLFGDTAYRSEQMRTSPGDRLLIASDGLYAAASPTGELFGDRLLERTIRATRLLRAAQIPAAMLRELAGHHGGTQLDDAAVVCVDWRGGRSTPGSR</sequence>
<dbReference type="InterPro" id="IPR052016">
    <property type="entry name" value="Bact_Sigma-Reg"/>
</dbReference>
<proteinExistence type="predicted"/>
<dbReference type="RefSeq" id="WP_212522315.1">
    <property type="nucleotide sequence ID" value="NZ_JAGSOH010000196.1"/>
</dbReference>
<dbReference type="Proteomes" id="UP000676325">
    <property type="component" value="Unassembled WGS sequence"/>
</dbReference>
<keyword evidence="1" id="KW-0378">Hydrolase</keyword>
<organism evidence="4 5">
    <name type="scientific">Actinospica acidithermotolerans</name>
    <dbReference type="NCBI Taxonomy" id="2828514"/>
    <lineage>
        <taxon>Bacteria</taxon>
        <taxon>Bacillati</taxon>
        <taxon>Actinomycetota</taxon>
        <taxon>Actinomycetes</taxon>
        <taxon>Catenulisporales</taxon>
        <taxon>Actinospicaceae</taxon>
        <taxon>Actinospica</taxon>
    </lineage>
</organism>
<reference evidence="4" key="1">
    <citation type="submission" date="2021-04" db="EMBL/GenBank/DDBJ databases">
        <title>Genome based classification of Actinospica acidithermotolerans sp. nov., an actinobacterium isolated from an Indonesian hot spring.</title>
        <authorList>
            <person name="Kusuma A.B."/>
            <person name="Putra K.E."/>
            <person name="Nafisah S."/>
            <person name="Loh J."/>
            <person name="Nouioui I."/>
            <person name="Goodfellow M."/>
        </authorList>
    </citation>
    <scope>NUCLEOTIDE SEQUENCE</scope>
    <source>
        <strain evidence="4">MGRD01-02</strain>
    </source>
</reference>
<gene>
    <name evidence="4" type="ORF">KDK95_33140</name>
</gene>
<dbReference type="PANTHER" id="PTHR43156">
    <property type="entry name" value="STAGE II SPORULATION PROTEIN E-RELATED"/>
    <property type="match status" value="1"/>
</dbReference>
<comment type="caution">
    <text evidence="4">The sequence shown here is derived from an EMBL/GenBank/DDBJ whole genome shotgun (WGS) entry which is preliminary data.</text>
</comment>
<evidence type="ECO:0000256" key="2">
    <source>
        <dbReference type="SAM" id="MobiDB-lite"/>
    </source>
</evidence>
<evidence type="ECO:0000256" key="1">
    <source>
        <dbReference type="ARBA" id="ARBA00022801"/>
    </source>
</evidence>
<dbReference type="Gene3D" id="3.60.40.10">
    <property type="entry name" value="PPM-type phosphatase domain"/>
    <property type="match status" value="1"/>
</dbReference>
<feature type="domain" description="PPM-type phosphatase" evidence="3">
    <location>
        <begin position="123"/>
        <end position="337"/>
    </location>
</feature>
<dbReference type="InterPro" id="IPR036457">
    <property type="entry name" value="PPM-type-like_dom_sf"/>
</dbReference>
<accession>A0A941EP62</accession>
<dbReference type="PANTHER" id="PTHR43156:SF2">
    <property type="entry name" value="STAGE II SPORULATION PROTEIN E"/>
    <property type="match status" value="1"/>
</dbReference>
<dbReference type="SUPFAM" id="SSF81606">
    <property type="entry name" value="PP2C-like"/>
    <property type="match status" value="1"/>
</dbReference>
<keyword evidence="5" id="KW-1185">Reference proteome</keyword>
<dbReference type="SMART" id="SM00331">
    <property type="entry name" value="PP2C_SIG"/>
    <property type="match status" value="1"/>
</dbReference>
<feature type="region of interest" description="Disordered" evidence="2">
    <location>
        <begin position="1"/>
        <end position="23"/>
    </location>
</feature>